<dbReference type="InterPro" id="IPR016053">
    <property type="entry name" value="Haem_Oase-like"/>
</dbReference>
<dbReference type="InterPro" id="IPR016084">
    <property type="entry name" value="Haem_Oase-like_multi-hlx"/>
</dbReference>
<name>A0A4V1IJP1_METBY</name>
<keyword evidence="2" id="KW-1185">Reference proteome</keyword>
<proteinExistence type="predicted"/>
<dbReference type="AlphaFoldDB" id="A0A4V1IJP1"/>
<dbReference type="GO" id="GO:0004392">
    <property type="term" value="F:heme oxygenase (decyclizing) activity"/>
    <property type="evidence" value="ECO:0007669"/>
    <property type="project" value="InterPro"/>
</dbReference>
<dbReference type="GO" id="GO:0006788">
    <property type="term" value="P:heme oxidation"/>
    <property type="evidence" value="ECO:0007669"/>
    <property type="project" value="InterPro"/>
</dbReference>
<dbReference type="Proteomes" id="UP000305881">
    <property type="component" value="Chromosome"/>
</dbReference>
<accession>A0A4V1IJP1</accession>
<protein>
    <recommendedName>
        <fullName evidence="3">Heme oxygenase</fullName>
    </recommendedName>
</protein>
<dbReference type="KEGG" id="mbur:EQU24_07365"/>
<evidence type="ECO:0000313" key="1">
    <source>
        <dbReference type="EMBL" id="QCW82085.1"/>
    </source>
</evidence>
<dbReference type="Pfam" id="PF01126">
    <property type="entry name" value="Heme_oxygenase"/>
    <property type="match status" value="1"/>
</dbReference>
<reference evidence="2" key="1">
    <citation type="journal article" date="2019" name="J. Bacteriol.">
        <title>A Mutagenic Screen Identifies a TonB-Dependent Receptor Required for the Lanthanide Metal Switch in the Type I Methanotroph 'Methylotuvimicrobium buryatense' 5GB1C.</title>
        <authorList>
            <person name="Groom J.D."/>
            <person name="Ford S.M."/>
            <person name="Pesesky M.W."/>
            <person name="Lidstrom M.E."/>
        </authorList>
    </citation>
    <scope>NUCLEOTIDE SEQUENCE [LARGE SCALE GENOMIC DNA]</scope>
    <source>
        <strain evidence="2">5GB1C</strain>
    </source>
</reference>
<sequence length="200" mass="22713">MNENFAESLHSFLKERTRDSHRRLDRNGMLRSLLDTELTESVYGDVLQAMFAFYAAIEPQILAYLEQSALPFDYRERVKLPLLANDLLRLGRKSIPPVETMPDLEQDAELIAALYVLEGATLGGQMIVKSLTSKHAGLPVEFYTGYGTFTQQRWRDFWLFAEAYCPQSDWCVAGDYAVSLFTALENHLCGERFGVQVGES</sequence>
<dbReference type="Gene3D" id="1.20.910.10">
    <property type="entry name" value="Heme oxygenase-like"/>
    <property type="match status" value="1"/>
</dbReference>
<dbReference type="STRING" id="675511.GCA_000341735_01553"/>
<dbReference type="EMBL" id="CP035467">
    <property type="protein sequence ID" value="QCW82085.1"/>
    <property type="molecule type" value="Genomic_DNA"/>
</dbReference>
<evidence type="ECO:0000313" key="2">
    <source>
        <dbReference type="Proteomes" id="UP000305881"/>
    </source>
</evidence>
<evidence type="ECO:0008006" key="3">
    <source>
        <dbReference type="Google" id="ProtNLM"/>
    </source>
</evidence>
<dbReference type="RefSeq" id="WP_017840110.1">
    <property type="nucleotide sequence ID" value="NZ_CP035467.1"/>
</dbReference>
<gene>
    <name evidence="1" type="ORF">EQU24_07365</name>
</gene>
<dbReference type="CDD" id="cd19166">
    <property type="entry name" value="HemeO-bac"/>
    <property type="match status" value="1"/>
</dbReference>
<organism evidence="1 2">
    <name type="scientific">Methylotuvimicrobium buryatense</name>
    <name type="common">Methylomicrobium buryatense</name>
    <dbReference type="NCBI Taxonomy" id="95641"/>
    <lineage>
        <taxon>Bacteria</taxon>
        <taxon>Pseudomonadati</taxon>
        <taxon>Pseudomonadota</taxon>
        <taxon>Gammaproteobacteria</taxon>
        <taxon>Methylococcales</taxon>
        <taxon>Methylococcaceae</taxon>
        <taxon>Methylotuvimicrobium</taxon>
    </lineage>
</organism>
<dbReference type="SUPFAM" id="SSF48613">
    <property type="entry name" value="Heme oxygenase-like"/>
    <property type="match status" value="1"/>
</dbReference>
<dbReference type="OrthoDB" id="114943at2"/>